<dbReference type="RefSeq" id="WP_405311936.1">
    <property type="nucleotide sequence ID" value="NZ_CP088155.1"/>
</dbReference>
<sequence>MRTKQHLIKLNNEFDSNLLIKDIKKYNNVKSYIDEDADNPKVKYYLFVVNEDNKIVRGNKGGTMKQSEFQELVINEFKEQKKFNEQQIKFNEFVINEFKEQKKFNEQQIKFNEFVTQQFAEQRKFNEQQLKFNELFSKRLDSIENRLTILESFHKEELKNYKKIS</sequence>
<evidence type="ECO:0000313" key="1">
    <source>
        <dbReference type="EMBL" id="WYM97470.1"/>
    </source>
</evidence>
<organism evidence="1 2">
    <name type="scientific">Metamycoplasma faucium</name>
    <dbReference type="NCBI Taxonomy" id="56142"/>
    <lineage>
        <taxon>Bacteria</taxon>
        <taxon>Bacillati</taxon>
        <taxon>Mycoplasmatota</taxon>
        <taxon>Mycoplasmoidales</taxon>
        <taxon>Metamycoplasmataceae</taxon>
        <taxon>Metamycoplasma</taxon>
    </lineage>
</organism>
<name>A0ABZ2TLZ5_9BACT</name>
<dbReference type="EMBL" id="CP088155">
    <property type="protein sequence ID" value="WYM97470.1"/>
    <property type="molecule type" value="Genomic_DNA"/>
</dbReference>
<protein>
    <submittedName>
        <fullName evidence="1">Uncharacterized protein</fullName>
    </submittedName>
</protein>
<evidence type="ECO:0000313" key="2">
    <source>
        <dbReference type="Proteomes" id="UP001622612"/>
    </source>
</evidence>
<accession>A0ABZ2TLZ5</accession>
<gene>
    <name evidence="1" type="ORF">LQ356_01035</name>
</gene>
<dbReference type="Proteomes" id="UP001622612">
    <property type="component" value="Chromosome"/>
</dbReference>
<reference evidence="1" key="1">
    <citation type="submission" date="2021-11" db="EMBL/GenBank/DDBJ databases">
        <title>The first genome sequence of unculturable Mycoplasma faucium obtained by de novo assembly of metagenomic reads.</title>
        <authorList>
            <person name="Sabat A.J."/>
            <person name="Bathoorn E."/>
            <person name="Akkerboom V."/>
            <person name="Friedrich A.W."/>
        </authorList>
    </citation>
    <scope>NUCLEOTIDE SEQUENCE [LARGE SCALE GENOMIC DNA]</scope>
    <source>
        <strain evidence="1">UMCG-MFM1</strain>
    </source>
</reference>
<keyword evidence="2" id="KW-1185">Reference proteome</keyword>
<proteinExistence type="predicted"/>